<dbReference type="Proteomes" id="UP000189055">
    <property type="component" value="Chromosome"/>
</dbReference>
<gene>
    <name evidence="1" type="ORF">A0U91_12665</name>
</gene>
<protein>
    <submittedName>
        <fullName evidence="1">Uncharacterized protein</fullName>
    </submittedName>
</protein>
<evidence type="ECO:0000313" key="2">
    <source>
        <dbReference type="Proteomes" id="UP000189055"/>
    </source>
</evidence>
<name>A0A1U9LGM9_9PROT</name>
<dbReference type="AlphaFoldDB" id="A0A1U9LGM9"/>
<accession>A0A1U9LGM9</accession>
<evidence type="ECO:0000313" key="1">
    <source>
        <dbReference type="EMBL" id="AQT05562.1"/>
    </source>
</evidence>
<proteinExistence type="predicted"/>
<organism evidence="1 2">
    <name type="scientific">Acetobacter persici</name>
    <dbReference type="NCBI Taxonomy" id="1076596"/>
    <lineage>
        <taxon>Bacteria</taxon>
        <taxon>Pseudomonadati</taxon>
        <taxon>Pseudomonadota</taxon>
        <taxon>Alphaproteobacteria</taxon>
        <taxon>Acetobacterales</taxon>
        <taxon>Acetobacteraceae</taxon>
        <taxon>Acetobacter</taxon>
    </lineage>
</organism>
<dbReference type="KEGG" id="aper:A0U91_12665"/>
<reference evidence="1 2" key="1">
    <citation type="submission" date="2016-03" db="EMBL/GenBank/DDBJ databases">
        <title>Acetic acid bacteria sequencing.</title>
        <authorList>
            <person name="Brandt J."/>
            <person name="Jakob F."/>
            <person name="Vogel R.F."/>
        </authorList>
    </citation>
    <scope>NUCLEOTIDE SEQUENCE [LARGE SCALE GENOMIC DNA]</scope>
    <source>
        <strain evidence="1 2">TMW2.1084</strain>
    </source>
</reference>
<sequence>MSALACWSVQWDRRSSQVFPMLWKVGSIIVARSGAAHLPFKRTAGNLRIIYKIMEYIAIWLRLAQG</sequence>
<dbReference type="EMBL" id="CP014687">
    <property type="protein sequence ID" value="AQT05562.1"/>
    <property type="molecule type" value="Genomic_DNA"/>
</dbReference>